<dbReference type="PRINTS" id="PR01853">
    <property type="entry name" value="YAJCTRNLCASE"/>
</dbReference>
<keyword evidence="10 11" id="KW-0472">Membrane</keyword>
<evidence type="ECO:0000256" key="9">
    <source>
        <dbReference type="ARBA" id="ARBA00023010"/>
    </source>
</evidence>
<keyword evidence="7" id="KW-0653">Protein transport</keyword>
<evidence type="ECO:0000313" key="13">
    <source>
        <dbReference type="Proteomes" id="UP000008461"/>
    </source>
</evidence>
<evidence type="ECO:0000256" key="3">
    <source>
        <dbReference type="ARBA" id="ARBA00014962"/>
    </source>
</evidence>
<evidence type="ECO:0000256" key="11">
    <source>
        <dbReference type="SAM" id="Phobius"/>
    </source>
</evidence>
<reference key="2">
    <citation type="submission" date="2011-04" db="EMBL/GenBank/DDBJ databases">
        <title>Complete sequence of chromosome of Haliscomenobacter hydrossis DSM 1100.</title>
        <authorList>
            <consortium name="US DOE Joint Genome Institute (JGI-PGF)"/>
            <person name="Lucas S."/>
            <person name="Han J."/>
            <person name="Lapidus A."/>
            <person name="Bruce D."/>
            <person name="Goodwin L."/>
            <person name="Pitluck S."/>
            <person name="Peters L."/>
            <person name="Kyrpides N."/>
            <person name="Mavromatis K."/>
            <person name="Ivanova N."/>
            <person name="Ovchinnikova G."/>
            <person name="Pagani I."/>
            <person name="Daligault H."/>
            <person name="Detter J.C."/>
            <person name="Han C."/>
            <person name="Land M."/>
            <person name="Hauser L."/>
            <person name="Markowitz V."/>
            <person name="Cheng J.-F."/>
            <person name="Hugenholtz P."/>
            <person name="Woyke T."/>
            <person name="Wu D."/>
            <person name="Verbarg S."/>
            <person name="Frueling A."/>
            <person name="Brambilla E."/>
            <person name="Klenk H.-P."/>
            <person name="Eisen J.A."/>
        </authorList>
    </citation>
    <scope>NUCLEOTIDE SEQUENCE</scope>
    <source>
        <strain>DSM 1100</strain>
    </source>
</reference>
<keyword evidence="5" id="KW-1003">Cell membrane</keyword>
<dbReference type="RefSeq" id="WP_013768501.1">
    <property type="nucleotide sequence ID" value="NC_015510.1"/>
</dbReference>
<accession>F4L3M9</accession>
<dbReference type="STRING" id="760192.Halhy_6157"/>
<dbReference type="eggNOG" id="COG1862">
    <property type="taxonomic scope" value="Bacteria"/>
</dbReference>
<evidence type="ECO:0000256" key="5">
    <source>
        <dbReference type="ARBA" id="ARBA00022475"/>
    </source>
</evidence>
<evidence type="ECO:0000256" key="4">
    <source>
        <dbReference type="ARBA" id="ARBA00022448"/>
    </source>
</evidence>
<keyword evidence="8 11" id="KW-1133">Transmembrane helix</keyword>
<dbReference type="NCBIfam" id="TIGR00739">
    <property type="entry name" value="yajC"/>
    <property type="match status" value="1"/>
</dbReference>
<evidence type="ECO:0000256" key="6">
    <source>
        <dbReference type="ARBA" id="ARBA00022692"/>
    </source>
</evidence>
<evidence type="ECO:0000256" key="8">
    <source>
        <dbReference type="ARBA" id="ARBA00022989"/>
    </source>
</evidence>
<keyword evidence="9" id="KW-0811">Translocation</keyword>
<comment type="similarity">
    <text evidence="2">Belongs to the YajC family.</text>
</comment>
<reference evidence="12 13" key="1">
    <citation type="journal article" date="2011" name="Stand. Genomic Sci.">
        <title>Complete genome sequence of Haliscomenobacter hydrossis type strain (O).</title>
        <authorList>
            <consortium name="US DOE Joint Genome Institute (JGI-PGF)"/>
            <person name="Daligault H."/>
            <person name="Lapidus A."/>
            <person name="Zeytun A."/>
            <person name="Nolan M."/>
            <person name="Lucas S."/>
            <person name="Del Rio T.G."/>
            <person name="Tice H."/>
            <person name="Cheng J.F."/>
            <person name="Tapia R."/>
            <person name="Han C."/>
            <person name="Goodwin L."/>
            <person name="Pitluck S."/>
            <person name="Liolios K."/>
            <person name="Pagani I."/>
            <person name="Ivanova N."/>
            <person name="Huntemann M."/>
            <person name="Mavromatis K."/>
            <person name="Mikhailova N."/>
            <person name="Pati A."/>
            <person name="Chen A."/>
            <person name="Palaniappan K."/>
            <person name="Land M."/>
            <person name="Hauser L."/>
            <person name="Brambilla E.M."/>
            <person name="Rohde M."/>
            <person name="Verbarg S."/>
            <person name="Goker M."/>
            <person name="Bristow J."/>
            <person name="Eisen J.A."/>
            <person name="Markowitz V."/>
            <person name="Hugenholtz P."/>
            <person name="Kyrpides N.C."/>
            <person name="Klenk H.P."/>
            <person name="Woyke T."/>
        </authorList>
    </citation>
    <scope>NUCLEOTIDE SEQUENCE [LARGE SCALE GENOMIC DNA]</scope>
    <source>
        <strain evidence="13">ATCC 27775 / DSM 1100 / LMG 10767 / O</strain>
    </source>
</reference>
<evidence type="ECO:0000256" key="10">
    <source>
        <dbReference type="ARBA" id="ARBA00023136"/>
    </source>
</evidence>
<dbReference type="Pfam" id="PF02699">
    <property type="entry name" value="YajC"/>
    <property type="match status" value="1"/>
</dbReference>
<dbReference type="AlphaFoldDB" id="F4L3M9"/>
<keyword evidence="6 11" id="KW-0812">Transmembrane</keyword>
<protein>
    <recommendedName>
        <fullName evidence="3">Sec translocon accessory complex subunit YajC</fullName>
    </recommendedName>
</protein>
<keyword evidence="4" id="KW-0813">Transport</keyword>
<dbReference type="SMART" id="SM01323">
    <property type="entry name" value="YajC"/>
    <property type="match status" value="1"/>
</dbReference>
<comment type="subcellular location">
    <subcellularLocation>
        <location evidence="1">Cell membrane</location>
        <topology evidence="1">Single-pass membrane protein</topology>
    </subcellularLocation>
</comment>
<dbReference type="GO" id="GO:0015031">
    <property type="term" value="P:protein transport"/>
    <property type="evidence" value="ECO:0007669"/>
    <property type="project" value="UniProtKB-KW"/>
</dbReference>
<evidence type="ECO:0000256" key="7">
    <source>
        <dbReference type="ARBA" id="ARBA00022927"/>
    </source>
</evidence>
<dbReference type="GO" id="GO:0005886">
    <property type="term" value="C:plasma membrane"/>
    <property type="evidence" value="ECO:0007669"/>
    <property type="project" value="UniProtKB-SubCell"/>
</dbReference>
<evidence type="ECO:0000256" key="1">
    <source>
        <dbReference type="ARBA" id="ARBA00004162"/>
    </source>
</evidence>
<dbReference type="KEGG" id="hhy:Halhy_6157"/>
<organism evidence="12 13">
    <name type="scientific">Haliscomenobacter hydrossis (strain ATCC 27775 / DSM 1100 / LMG 10767 / O)</name>
    <dbReference type="NCBI Taxonomy" id="760192"/>
    <lineage>
        <taxon>Bacteria</taxon>
        <taxon>Pseudomonadati</taxon>
        <taxon>Bacteroidota</taxon>
        <taxon>Saprospiria</taxon>
        <taxon>Saprospirales</taxon>
        <taxon>Haliscomenobacteraceae</taxon>
        <taxon>Haliscomenobacter</taxon>
    </lineage>
</organism>
<dbReference type="PANTHER" id="PTHR33909">
    <property type="entry name" value="SEC TRANSLOCON ACCESSORY COMPLEX SUBUNIT YAJC"/>
    <property type="match status" value="1"/>
</dbReference>
<dbReference type="OrthoDB" id="9800132at2"/>
<dbReference type="EMBL" id="CP002691">
    <property type="protein sequence ID" value="AEE53979.1"/>
    <property type="molecule type" value="Genomic_DNA"/>
</dbReference>
<dbReference type="HOGENOM" id="CLU_116157_5_2_10"/>
<sequence>MLLLQAATGASGAGYINLLFIGAMFLIMYLFMIRPQAKKQREQVAFAKSLTKNDEVVTNSGLLGRISKIEDDIITLEVGTKVYVRVLRNAISKDLTDSVYGAGKKSPVVTQE</sequence>
<name>F4L3M9_HALH1</name>
<evidence type="ECO:0000313" key="12">
    <source>
        <dbReference type="EMBL" id="AEE53979.1"/>
    </source>
</evidence>
<evidence type="ECO:0000256" key="2">
    <source>
        <dbReference type="ARBA" id="ARBA00006742"/>
    </source>
</evidence>
<dbReference type="InterPro" id="IPR003849">
    <property type="entry name" value="Preprotein_translocase_YajC"/>
</dbReference>
<dbReference type="Proteomes" id="UP000008461">
    <property type="component" value="Chromosome"/>
</dbReference>
<keyword evidence="13" id="KW-1185">Reference proteome</keyword>
<feature type="transmembrane region" description="Helical" evidence="11">
    <location>
        <begin position="12"/>
        <end position="31"/>
    </location>
</feature>
<proteinExistence type="inferred from homology"/>
<gene>
    <name evidence="12" type="ordered locus">Halhy_6157</name>
</gene>
<dbReference type="PANTHER" id="PTHR33909:SF1">
    <property type="entry name" value="SEC TRANSLOCON ACCESSORY COMPLEX SUBUNIT YAJC"/>
    <property type="match status" value="1"/>
</dbReference>